<dbReference type="EMBL" id="LAVV01007936">
    <property type="protein sequence ID" value="KNZ54275.1"/>
    <property type="molecule type" value="Genomic_DNA"/>
</dbReference>
<name>A0A0L6V280_9BASI</name>
<proteinExistence type="predicted"/>
<accession>A0A0L6V280</accession>
<dbReference type="OrthoDB" id="129012at2759"/>
<reference evidence="1 2" key="1">
    <citation type="submission" date="2015-08" db="EMBL/GenBank/DDBJ databases">
        <title>Next Generation Sequencing and Analysis of the Genome of Puccinia sorghi L Schw, the Causal Agent of Maize Common Rust.</title>
        <authorList>
            <person name="Rochi L."/>
            <person name="Burguener G."/>
            <person name="Darino M."/>
            <person name="Turjanski A."/>
            <person name="Kreff E."/>
            <person name="Dieguez M.J."/>
            <person name="Sacco F."/>
        </authorList>
    </citation>
    <scope>NUCLEOTIDE SEQUENCE [LARGE SCALE GENOMIC DNA]</scope>
    <source>
        <strain evidence="1 2">RO10H11247</strain>
    </source>
</reference>
<comment type="caution">
    <text evidence="1">The sequence shown here is derived from an EMBL/GenBank/DDBJ whole genome shotgun (WGS) entry which is preliminary data.</text>
</comment>
<protein>
    <submittedName>
        <fullName evidence="1">Uncharacterized protein</fullName>
    </submittedName>
</protein>
<evidence type="ECO:0000313" key="1">
    <source>
        <dbReference type="EMBL" id="KNZ54275.1"/>
    </source>
</evidence>
<gene>
    <name evidence="1" type="ORF">VP01_2991g3</name>
</gene>
<keyword evidence="2" id="KW-1185">Reference proteome</keyword>
<dbReference type="Proteomes" id="UP000037035">
    <property type="component" value="Unassembled WGS sequence"/>
</dbReference>
<sequence>MIMGKITVMQKACTLPPFFWFLPMSNLQSSYNLAHDWKQNTGAGILDSNMVNGVKTVNGTSAFHPVAHKFMNLIFFS</sequence>
<dbReference type="VEuPathDB" id="FungiDB:VP01_2991g3"/>
<dbReference type="AlphaFoldDB" id="A0A0L6V280"/>
<organism evidence="1 2">
    <name type="scientific">Puccinia sorghi</name>
    <dbReference type="NCBI Taxonomy" id="27349"/>
    <lineage>
        <taxon>Eukaryota</taxon>
        <taxon>Fungi</taxon>
        <taxon>Dikarya</taxon>
        <taxon>Basidiomycota</taxon>
        <taxon>Pucciniomycotina</taxon>
        <taxon>Pucciniomycetes</taxon>
        <taxon>Pucciniales</taxon>
        <taxon>Pucciniaceae</taxon>
        <taxon>Puccinia</taxon>
    </lineage>
</organism>
<evidence type="ECO:0000313" key="2">
    <source>
        <dbReference type="Proteomes" id="UP000037035"/>
    </source>
</evidence>